<evidence type="ECO:0000313" key="2">
    <source>
        <dbReference type="Proteomes" id="UP000565468"/>
    </source>
</evidence>
<keyword evidence="2" id="KW-1185">Reference proteome</keyword>
<reference evidence="1 2" key="1">
    <citation type="submission" date="2020-04" db="EMBL/GenBank/DDBJ databases">
        <title>Paenibacillus algicola sp. nov., a novel marine bacterium producing alginate lyase.</title>
        <authorList>
            <person name="Huang H."/>
        </authorList>
    </citation>
    <scope>NUCLEOTIDE SEQUENCE [LARGE SCALE GENOMIC DNA]</scope>
    <source>
        <strain evidence="1 2">L7-75</strain>
    </source>
</reference>
<dbReference type="EMBL" id="JABBPN010000006">
    <property type="protein sequence ID" value="NMO95820.1"/>
    <property type="molecule type" value="Genomic_DNA"/>
</dbReference>
<evidence type="ECO:0000313" key="1">
    <source>
        <dbReference type="EMBL" id="NMO95820.1"/>
    </source>
</evidence>
<comment type="caution">
    <text evidence="1">The sequence shown here is derived from an EMBL/GenBank/DDBJ whole genome shotgun (WGS) entry which is preliminary data.</text>
</comment>
<name>A0A848M6L5_PAELE</name>
<dbReference type="AlphaFoldDB" id="A0A848M6L5"/>
<organism evidence="1 2">
    <name type="scientific">Paenibacillus lemnae</name>
    <dbReference type="NCBI Taxonomy" id="1330551"/>
    <lineage>
        <taxon>Bacteria</taxon>
        <taxon>Bacillati</taxon>
        <taxon>Bacillota</taxon>
        <taxon>Bacilli</taxon>
        <taxon>Bacillales</taxon>
        <taxon>Paenibacillaceae</taxon>
        <taxon>Paenibacillus</taxon>
    </lineage>
</organism>
<accession>A0A848M6L5</accession>
<gene>
    <name evidence="1" type="ORF">HII30_08575</name>
</gene>
<dbReference type="RefSeq" id="WP_169504612.1">
    <property type="nucleotide sequence ID" value="NZ_JABBPN010000006.1"/>
</dbReference>
<protein>
    <submittedName>
        <fullName evidence="1">Uncharacterized protein</fullName>
    </submittedName>
</protein>
<proteinExistence type="predicted"/>
<sequence>MENNSYYRSPLIIRDHLEYFTDQIVSHQMSVSGGIHPNSLFWVLEKIVTTFSNNFFKAWLSIAGKRSQETSVPRWDEIEKMRDLCFPNIAFKFAQNENGSSSSIEFYHLDSEQSVIKCNCPNQDELSKEAIQSMFSFTPQKIAMIVMSKPDDENIQLQKSVDLYVKKLNF</sequence>
<dbReference type="Proteomes" id="UP000565468">
    <property type="component" value="Unassembled WGS sequence"/>
</dbReference>